<sequence>MKDFNRENLMFSLCGLNCGLCSMKIDGYCPGCGGGAGNQSCKIAKCSIERGKIEYCFQCGSYPCEKYEGIDEYDSFITHQKRQIDFKRAREKGMDIYNEEQKKKAEILHELLDNYNDGRRKSFYCTAVNMLELEEVEAVMEELHRDIKPGEENLKERAATAVKLFQDKAAQRQIVLKLKKKPRKKK</sequence>
<dbReference type="AlphaFoldDB" id="A0A4P8IEK2"/>
<organism evidence="1 2">
    <name type="scientific">Anaerostipes rhamnosivorans</name>
    <dbReference type="NCBI Taxonomy" id="1229621"/>
    <lineage>
        <taxon>Bacteria</taxon>
        <taxon>Bacillati</taxon>
        <taxon>Bacillota</taxon>
        <taxon>Clostridia</taxon>
        <taxon>Lachnospirales</taxon>
        <taxon>Lachnospiraceae</taxon>
        <taxon>Anaerostipes</taxon>
    </lineage>
</organism>
<evidence type="ECO:0000313" key="2">
    <source>
        <dbReference type="Proteomes" id="UP000298653"/>
    </source>
</evidence>
<gene>
    <name evidence="1" type="ORF">AR1Y2_0145</name>
</gene>
<keyword evidence="2" id="KW-1185">Reference proteome</keyword>
<evidence type="ECO:0000313" key="1">
    <source>
        <dbReference type="EMBL" id="QCP33599.1"/>
    </source>
</evidence>
<evidence type="ECO:0008006" key="3">
    <source>
        <dbReference type="Google" id="ProtNLM"/>
    </source>
</evidence>
<accession>A0A4P8IEK2</accession>
<dbReference type="OrthoDB" id="5419848at2"/>
<dbReference type="Proteomes" id="UP000298653">
    <property type="component" value="Chromosome"/>
</dbReference>
<name>A0A4P8IEK2_9FIRM</name>
<reference evidence="1 2" key="1">
    <citation type="submission" date="2019-05" db="EMBL/GenBank/DDBJ databases">
        <title>Complete genome sequencing of Anaerostipes rhamnosivorans.</title>
        <authorList>
            <person name="Bui T.P.N."/>
            <person name="de Vos W.M."/>
        </authorList>
    </citation>
    <scope>NUCLEOTIDE SEQUENCE [LARGE SCALE GENOMIC DNA]</scope>
    <source>
        <strain evidence="1 2">1y2</strain>
    </source>
</reference>
<dbReference type="KEGG" id="arf:AR1Y2_0145"/>
<dbReference type="RefSeq" id="WP_137327251.1">
    <property type="nucleotide sequence ID" value="NZ_CP040058.1"/>
</dbReference>
<dbReference type="EMBL" id="CP040058">
    <property type="protein sequence ID" value="QCP33599.1"/>
    <property type="molecule type" value="Genomic_DNA"/>
</dbReference>
<protein>
    <recommendedName>
        <fullName evidence="3">DUF3795 domain-containing protein</fullName>
    </recommendedName>
</protein>
<proteinExistence type="predicted"/>